<comment type="caution">
    <text evidence="2">The sequence shown here is derived from an EMBL/GenBank/DDBJ whole genome shotgun (WGS) entry which is preliminary data.</text>
</comment>
<reference evidence="2 3" key="1">
    <citation type="journal article" date="2024" name="bioRxiv">
        <title>A reference genome for Trichogramma kaykai: A tiny desert-dwelling parasitoid wasp with competing sex-ratio distorters.</title>
        <authorList>
            <person name="Culotta J."/>
            <person name="Lindsey A.R."/>
        </authorList>
    </citation>
    <scope>NUCLEOTIDE SEQUENCE [LARGE SCALE GENOMIC DNA]</scope>
    <source>
        <strain evidence="2 3">KSX58</strain>
    </source>
</reference>
<dbReference type="AlphaFoldDB" id="A0ABD2X0A7"/>
<protein>
    <submittedName>
        <fullName evidence="2">Uncharacterized protein</fullName>
    </submittedName>
</protein>
<keyword evidence="3" id="KW-1185">Reference proteome</keyword>
<keyword evidence="1" id="KW-0472">Membrane</keyword>
<proteinExistence type="predicted"/>
<accession>A0ABD2X0A7</accession>
<keyword evidence="1" id="KW-1133">Transmembrane helix</keyword>
<keyword evidence="1" id="KW-0812">Transmembrane</keyword>
<name>A0ABD2X0A7_9HYME</name>
<organism evidence="2 3">
    <name type="scientific">Trichogramma kaykai</name>
    <dbReference type="NCBI Taxonomy" id="54128"/>
    <lineage>
        <taxon>Eukaryota</taxon>
        <taxon>Metazoa</taxon>
        <taxon>Ecdysozoa</taxon>
        <taxon>Arthropoda</taxon>
        <taxon>Hexapoda</taxon>
        <taxon>Insecta</taxon>
        <taxon>Pterygota</taxon>
        <taxon>Neoptera</taxon>
        <taxon>Endopterygota</taxon>
        <taxon>Hymenoptera</taxon>
        <taxon>Apocrita</taxon>
        <taxon>Proctotrupomorpha</taxon>
        <taxon>Chalcidoidea</taxon>
        <taxon>Trichogrammatidae</taxon>
        <taxon>Trichogramma</taxon>
    </lineage>
</organism>
<evidence type="ECO:0000313" key="2">
    <source>
        <dbReference type="EMBL" id="KAL3398736.1"/>
    </source>
</evidence>
<gene>
    <name evidence="2" type="ORF">TKK_007861</name>
</gene>
<dbReference type="EMBL" id="JBJJXI010000059">
    <property type="protein sequence ID" value="KAL3398736.1"/>
    <property type="molecule type" value="Genomic_DNA"/>
</dbReference>
<evidence type="ECO:0000313" key="3">
    <source>
        <dbReference type="Proteomes" id="UP001627154"/>
    </source>
</evidence>
<evidence type="ECO:0000256" key="1">
    <source>
        <dbReference type="SAM" id="Phobius"/>
    </source>
</evidence>
<sequence>MAQEDLPVPKIIELENCSPSNEPRVQVNLPSLVVKTMKLSQRQVPIIKIQDTSECNDELEAKPVIEYFESFSYKIPLIVVQDFSFTNDLPKIVIQDFSTVIISKHKFHIPDDRPIIDHYDSPSHEMPQIIIQDFSSESEFEDEHLVLSGITLPWVPPQEIPKLLIRYAPKSKILEKTSYVCNDNQNPEALEVQIFKDLPISSQDKSESSDSQKECIFNTSDSLAFYSEFKDKRSASKEPKKLVFQSMNLLSKPETDVPTFKASKYFKNETQRDFLSANPQPDVTKSSSDSFNDVSTSSKDILNSLEHVGSEYECKIDMENLSATCSKTEGGSYVSEIGNKFRSKFTQLLLSKSSDIPLFKASRYFPTIQDTEDSETRRSAPNLEISHNLQNLSTNGKNEIKSILSKQKRISPAHSAPEISTNVMDVVPLISSKQVQDPQVDNVTENSSNGEVEVPLISSALGEAPQAERVPSILPNNEDEIRVISSEEVDVSEAGVEIKLPARVTFQEPSRQTVEQSSDFYDYNNDSWNASEYPEEESMCAKCTSSWNKRQDVRCSIYGSAIFVISLLLFTLIFILTADREKYRLNRPKYRFIYHMTNGLNNESNVVTSDWILV</sequence>
<dbReference type="Proteomes" id="UP001627154">
    <property type="component" value="Unassembled WGS sequence"/>
</dbReference>
<feature type="transmembrane region" description="Helical" evidence="1">
    <location>
        <begin position="557"/>
        <end position="578"/>
    </location>
</feature>